<keyword evidence="9" id="KW-0378">Hydrolase</keyword>
<comment type="catalytic activity">
    <reaction evidence="1">
        <text>a triacylglycerol + H2O = a diacylglycerol + a fatty acid + H(+)</text>
        <dbReference type="Rhea" id="RHEA:12044"/>
        <dbReference type="ChEBI" id="CHEBI:15377"/>
        <dbReference type="ChEBI" id="CHEBI:15378"/>
        <dbReference type="ChEBI" id="CHEBI:17855"/>
        <dbReference type="ChEBI" id="CHEBI:18035"/>
        <dbReference type="ChEBI" id="CHEBI:28868"/>
        <dbReference type="EC" id="3.1.1.3"/>
    </reaction>
</comment>
<evidence type="ECO:0000256" key="16">
    <source>
        <dbReference type="ARBA" id="ARBA00023180"/>
    </source>
</evidence>
<organism evidence="19 20">
    <name type="scientific">Funneliformis geosporum</name>
    <dbReference type="NCBI Taxonomy" id="1117311"/>
    <lineage>
        <taxon>Eukaryota</taxon>
        <taxon>Fungi</taxon>
        <taxon>Fungi incertae sedis</taxon>
        <taxon>Mucoromycota</taxon>
        <taxon>Glomeromycotina</taxon>
        <taxon>Glomeromycetes</taxon>
        <taxon>Glomerales</taxon>
        <taxon>Glomeraceae</taxon>
        <taxon>Funneliformis</taxon>
    </lineage>
</organism>
<evidence type="ECO:0000256" key="7">
    <source>
        <dbReference type="ARBA" id="ARBA00022692"/>
    </source>
</evidence>
<dbReference type="OrthoDB" id="58570at2759"/>
<accession>A0A9W4WXM7</accession>
<comment type="similarity">
    <text evidence="4">Belongs to the AB hydrolase superfamily. Lipase family.</text>
</comment>
<evidence type="ECO:0000256" key="4">
    <source>
        <dbReference type="ARBA" id="ARBA00010701"/>
    </source>
</evidence>
<keyword evidence="7" id="KW-0812">Transmembrane</keyword>
<evidence type="ECO:0000256" key="10">
    <source>
        <dbReference type="ARBA" id="ARBA00022963"/>
    </source>
</evidence>
<keyword evidence="14" id="KW-0443">Lipid metabolism</keyword>
<evidence type="ECO:0000256" key="17">
    <source>
        <dbReference type="ARBA" id="ARBA00029828"/>
    </source>
</evidence>
<evidence type="ECO:0000256" key="5">
    <source>
        <dbReference type="ARBA" id="ARBA00011137"/>
    </source>
</evidence>
<keyword evidence="10" id="KW-0442">Lipid degradation</keyword>
<evidence type="ECO:0000256" key="3">
    <source>
        <dbReference type="ARBA" id="ARBA00004343"/>
    </source>
</evidence>
<evidence type="ECO:0000256" key="18">
    <source>
        <dbReference type="SAM" id="SignalP"/>
    </source>
</evidence>
<evidence type="ECO:0000313" key="20">
    <source>
        <dbReference type="Proteomes" id="UP001153678"/>
    </source>
</evidence>
<evidence type="ECO:0000256" key="1">
    <source>
        <dbReference type="ARBA" id="ARBA00001024"/>
    </source>
</evidence>
<dbReference type="CDD" id="cd00519">
    <property type="entry name" value="Lipase_3"/>
    <property type="match status" value="1"/>
</dbReference>
<evidence type="ECO:0000256" key="12">
    <source>
        <dbReference type="ARBA" id="ARBA00022989"/>
    </source>
</evidence>
<name>A0A9W4WXM7_9GLOM</name>
<comment type="caution">
    <text evidence="19">The sequence shown here is derived from an EMBL/GenBank/DDBJ whole genome shotgun (WGS) entry which is preliminary data.</text>
</comment>
<evidence type="ECO:0000256" key="15">
    <source>
        <dbReference type="ARBA" id="ARBA00023136"/>
    </source>
</evidence>
<dbReference type="GO" id="GO:0004806">
    <property type="term" value="F:triacylglycerol lipase activity"/>
    <property type="evidence" value="ECO:0007669"/>
    <property type="project" value="UniProtKB-EC"/>
</dbReference>
<keyword evidence="11" id="KW-0735">Signal-anchor</keyword>
<protein>
    <recommendedName>
        <fullName evidence="6">triacylglycerol lipase</fullName>
        <ecNumber evidence="6">3.1.1.3</ecNumber>
    </recommendedName>
    <alternativeName>
        <fullName evidence="17">Autophagy-related protein 15</fullName>
    </alternativeName>
</protein>
<keyword evidence="18" id="KW-0732">Signal</keyword>
<evidence type="ECO:0000256" key="9">
    <source>
        <dbReference type="ARBA" id="ARBA00022801"/>
    </source>
</evidence>
<dbReference type="GO" id="GO:0004620">
    <property type="term" value="F:phospholipase activity"/>
    <property type="evidence" value="ECO:0007669"/>
    <property type="project" value="TreeGrafter"/>
</dbReference>
<comment type="subunit">
    <text evidence="5">Binds to both phosphatidylinositol (PI) and phosphatidylinositol 3,5-bisphosphate (PIP2).</text>
</comment>
<proteinExistence type="inferred from homology"/>
<dbReference type="InterPro" id="IPR050805">
    <property type="entry name" value="ATG15_Lipase"/>
</dbReference>
<evidence type="ECO:0000313" key="19">
    <source>
        <dbReference type="EMBL" id="CAI2179847.1"/>
    </source>
</evidence>
<evidence type="ECO:0000256" key="8">
    <source>
        <dbReference type="ARBA" id="ARBA00022753"/>
    </source>
</evidence>
<keyword evidence="12" id="KW-1133">Transmembrane helix</keyword>
<dbReference type="AlphaFoldDB" id="A0A9W4WXM7"/>
<keyword evidence="15" id="KW-0472">Membrane</keyword>
<gene>
    <name evidence="19" type="ORF">FWILDA_LOCUS9291</name>
</gene>
<evidence type="ECO:0000256" key="11">
    <source>
        <dbReference type="ARBA" id="ARBA00022968"/>
    </source>
</evidence>
<reference evidence="19" key="1">
    <citation type="submission" date="2022-08" db="EMBL/GenBank/DDBJ databases">
        <authorList>
            <person name="Kallberg Y."/>
            <person name="Tangrot J."/>
            <person name="Rosling A."/>
        </authorList>
    </citation>
    <scope>NUCLEOTIDE SEQUENCE</scope>
    <source>
        <strain evidence="19">Wild A</strain>
    </source>
</reference>
<dbReference type="GO" id="GO:0032585">
    <property type="term" value="C:multivesicular body membrane"/>
    <property type="evidence" value="ECO:0007669"/>
    <property type="project" value="UniProtKB-SubCell"/>
</dbReference>
<dbReference type="InterPro" id="IPR029058">
    <property type="entry name" value="AB_hydrolase_fold"/>
</dbReference>
<dbReference type="SUPFAM" id="SSF53474">
    <property type="entry name" value="alpha/beta-Hydrolases"/>
    <property type="match status" value="1"/>
</dbReference>
<dbReference type="EC" id="3.1.1.3" evidence="6"/>
<dbReference type="GO" id="GO:0046461">
    <property type="term" value="P:neutral lipid catabolic process"/>
    <property type="evidence" value="ECO:0007669"/>
    <property type="project" value="TreeGrafter"/>
</dbReference>
<dbReference type="Gene3D" id="3.40.50.1820">
    <property type="entry name" value="alpha/beta hydrolase"/>
    <property type="match status" value="1"/>
</dbReference>
<keyword evidence="16" id="KW-0325">Glycoprotein</keyword>
<keyword evidence="20" id="KW-1185">Reference proteome</keyword>
<evidence type="ECO:0000256" key="2">
    <source>
        <dbReference type="ARBA" id="ARBA00004270"/>
    </source>
</evidence>
<dbReference type="Pfam" id="PF26363">
    <property type="entry name" value="Phospholipase-like"/>
    <property type="match status" value="1"/>
</dbReference>
<sequence length="427" mass="48686">MRGTSLFKLYLILSQYIISSFAAFPRQIPLVSNNNNIDQRIIDISQTHTSSQPQIKTNTKILRLKQIFHHGVNPSTKQLFKKLIIKDIENELHTTSPIFNEHVINSIFIDNSKENGESINGLNDKEIPARNKNTVMSMAKMSYDAYIELETFKDKWIDLDDNWNELPFGWDENGIRGYVFSDKDNKTVIVAIKGTNLAYINLPHAGKPLEQNDKLNDNLMFSCCCAKVDRTWKGVCGCYKGGWNCEDTCLSEEAKIKDSYYNIALKIFEKVKADYSNANTNIYLTGHSLGGSLASLLAINYNLPAFAYQAPGELLYAKRLGLNTTHHSHIYHFGHTADPIFMGVCNGVASACYHWGYAMETKCHVGLTCLYDTKSKLGWKSNIFKHEIVPFIEKVIDKWQFITNGKEEVAECFKEENCEDCKNWNFF</sequence>
<feature type="signal peptide" evidence="18">
    <location>
        <begin position="1"/>
        <end position="22"/>
    </location>
</feature>
<keyword evidence="8" id="KW-0967">Endosome</keyword>
<dbReference type="GO" id="GO:0006660">
    <property type="term" value="P:phosphatidylserine catabolic process"/>
    <property type="evidence" value="ECO:0007669"/>
    <property type="project" value="TreeGrafter"/>
</dbReference>
<dbReference type="EMBL" id="CAMKVN010002158">
    <property type="protein sequence ID" value="CAI2179847.1"/>
    <property type="molecule type" value="Genomic_DNA"/>
</dbReference>
<dbReference type="Proteomes" id="UP001153678">
    <property type="component" value="Unassembled WGS sequence"/>
</dbReference>
<dbReference type="PANTHER" id="PTHR47175:SF2">
    <property type="entry name" value="LIPASE ATG15-RELATED"/>
    <property type="match status" value="1"/>
</dbReference>
<feature type="chain" id="PRO_5040833447" description="triacylglycerol lipase" evidence="18">
    <location>
        <begin position="23"/>
        <end position="427"/>
    </location>
</feature>
<dbReference type="GO" id="GO:0034727">
    <property type="term" value="P:piecemeal microautophagy of the nucleus"/>
    <property type="evidence" value="ECO:0007669"/>
    <property type="project" value="TreeGrafter"/>
</dbReference>
<keyword evidence="13" id="KW-0072">Autophagy</keyword>
<evidence type="ECO:0000256" key="6">
    <source>
        <dbReference type="ARBA" id="ARBA00013279"/>
    </source>
</evidence>
<dbReference type="GO" id="GO:0005775">
    <property type="term" value="C:vacuolar lumen"/>
    <property type="evidence" value="ECO:0007669"/>
    <property type="project" value="TreeGrafter"/>
</dbReference>
<evidence type="ECO:0000256" key="14">
    <source>
        <dbReference type="ARBA" id="ARBA00023098"/>
    </source>
</evidence>
<comment type="subcellular location">
    <subcellularLocation>
        <location evidence="3">Endosome</location>
        <location evidence="3">Multivesicular body membrane</location>
        <topology evidence="3">Single-pass type II membrane protein</topology>
    </subcellularLocation>
    <subcellularLocation>
        <location evidence="2">Prevacuolar compartment membrane</location>
        <topology evidence="2">Single-pass type II membrane protein</topology>
    </subcellularLocation>
</comment>
<dbReference type="GO" id="GO:0034496">
    <property type="term" value="P:multivesicular body membrane disassembly"/>
    <property type="evidence" value="ECO:0007669"/>
    <property type="project" value="TreeGrafter"/>
</dbReference>
<dbReference type="PANTHER" id="PTHR47175">
    <property type="entry name" value="LIPASE ATG15-RELATED"/>
    <property type="match status" value="1"/>
</dbReference>
<evidence type="ECO:0000256" key="13">
    <source>
        <dbReference type="ARBA" id="ARBA00023006"/>
    </source>
</evidence>